<comment type="similarity">
    <text evidence="1">Belongs to the glycosyl hydrolase 32 family.</text>
</comment>
<dbReference type="SUPFAM" id="SSF75005">
    <property type="entry name" value="Arabinanase/levansucrase/invertase"/>
    <property type="match status" value="1"/>
</dbReference>
<dbReference type="InterPro" id="IPR019931">
    <property type="entry name" value="LPXTG_anchor"/>
</dbReference>
<dbReference type="NCBIfam" id="TIGR01167">
    <property type="entry name" value="LPXTG_anchor"/>
    <property type="match status" value="1"/>
</dbReference>
<evidence type="ECO:0000256" key="4">
    <source>
        <dbReference type="ARBA" id="ARBA00022729"/>
    </source>
</evidence>
<proteinExistence type="inferred from homology"/>
<keyword evidence="4" id="KW-0732">Signal</keyword>
<dbReference type="InterPro" id="IPR025883">
    <property type="entry name" value="Cadherin-like_domain"/>
</dbReference>
<dbReference type="Gene3D" id="2.115.10.20">
    <property type="entry name" value="Glycosyl hydrolase domain, family 43"/>
    <property type="match status" value="1"/>
</dbReference>
<dbReference type="GO" id="GO:0005737">
    <property type="term" value="C:cytoplasm"/>
    <property type="evidence" value="ECO:0007669"/>
    <property type="project" value="TreeGrafter"/>
</dbReference>
<organism evidence="11 12">
    <name type="scientific">Streptococcus equinus</name>
    <name type="common">Streptococcus bovis</name>
    <dbReference type="NCBI Taxonomy" id="1335"/>
    <lineage>
        <taxon>Bacteria</taxon>
        <taxon>Bacillati</taxon>
        <taxon>Bacillota</taxon>
        <taxon>Bacilli</taxon>
        <taxon>Lactobacillales</taxon>
        <taxon>Streptococcaceae</taxon>
        <taxon>Streptococcus</taxon>
    </lineage>
</organism>
<keyword evidence="3" id="KW-0964">Secreted</keyword>
<dbReference type="CDD" id="cd18622">
    <property type="entry name" value="GH32_Inu-like"/>
    <property type="match status" value="1"/>
</dbReference>
<dbReference type="Gene3D" id="2.60.40.1080">
    <property type="match status" value="1"/>
</dbReference>
<dbReference type="OrthoDB" id="9759709at2"/>
<dbReference type="InterPro" id="IPR013189">
    <property type="entry name" value="Glyco_hydro_32_C"/>
</dbReference>
<dbReference type="Pfam" id="PF12733">
    <property type="entry name" value="Cadherin-like"/>
    <property type="match status" value="1"/>
</dbReference>
<evidence type="ECO:0000256" key="3">
    <source>
        <dbReference type="ARBA" id="ARBA00022525"/>
    </source>
</evidence>
<dbReference type="NCBIfam" id="TIGR03715">
    <property type="entry name" value="KxYKxGKxW"/>
    <property type="match status" value="1"/>
</dbReference>
<feature type="transmembrane region" description="Helical" evidence="9">
    <location>
        <begin position="21"/>
        <end position="43"/>
    </location>
</feature>
<dbReference type="Pfam" id="PF00251">
    <property type="entry name" value="Glyco_hydro_32N"/>
    <property type="match status" value="1"/>
</dbReference>
<dbReference type="Pfam" id="PF08244">
    <property type="entry name" value="Glyco_hydro_32C"/>
    <property type="match status" value="1"/>
</dbReference>
<feature type="region of interest" description="Disordered" evidence="8">
    <location>
        <begin position="52"/>
        <end position="171"/>
    </location>
</feature>
<evidence type="ECO:0000313" key="12">
    <source>
        <dbReference type="Proteomes" id="UP000183162"/>
    </source>
</evidence>
<dbReference type="RefSeq" id="WP_074566993.1">
    <property type="nucleotide sequence ID" value="NZ_FNGX01000004.1"/>
</dbReference>
<keyword evidence="6" id="KW-0572">Peptidoglycan-anchor</keyword>
<dbReference type="Gene3D" id="2.60.120.560">
    <property type="entry name" value="Exo-inulinase, domain 1"/>
    <property type="match status" value="3"/>
</dbReference>
<evidence type="ECO:0000259" key="10">
    <source>
        <dbReference type="PROSITE" id="PS50847"/>
    </source>
</evidence>
<name>A0A1G9M5K2_STREI</name>
<protein>
    <submittedName>
        <fullName evidence="11">Fructan beta-fructosidase</fullName>
    </submittedName>
</protein>
<dbReference type="Proteomes" id="UP000183162">
    <property type="component" value="Unassembled WGS sequence"/>
</dbReference>
<dbReference type="InterPro" id="IPR013148">
    <property type="entry name" value="Glyco_hydro_32_N"/>
</dbReference>
<evidence type="ECO:0000256" key="1">
    <source>
        <dbReference type="ARBA" id="ARBA00009902"/>
    </source>
</evidence>
<dbReference type="SUPFAM" id="SSF49899">
    <property type="entry name" value="Concanavalin A-like lectins/glucanases"/>
    <property type="match status" value="2"/>
</dbReference>
<evidence type="ECO:0000256" key="7">
    <source>
        <dbReference type="ARBA" id="ARBA00023295"/>
    </source>
</evidence>
<feature type="transmembrane region" description="Helical" evidence="9">
    <location>
        <begin position="1284"/>
        <end position="1304"/>
    </location>
</feature>
<evidence type="ECO:0000256" key="8">
    <source>
        <dbReference type="SAM" id="MobiDB-lite"/>
    </source>
</evidence>
<keyword evidence="7" id="KW-0326">Glycosidase</keyword>
<dbReference type="InterPro" id="IPR001362">
    <property type="entry name" value="Glyco_hydro_32"/>
</dbReference>
<dbReference type="InterPro" id="IPR022263">
    <property type="entry name" value="KxYKxGKxW"/>
</dbReference>
<reference evidence="11 12" key="1">
    <citation type="submission" date="2016-10" db="EMBL/GenBank/DDBJ databases">
        <authorList>
            <person name="de Groot N.N."/>
        </authorList>
    </citation>
    <scope>NUCLEOTIDE SEQUENCE [LARGE SCALE GENOMIC DNA]</scope>
    <source>
        <strain evidence="11 12">Sb09</strain>
    </source>
</reference>
<dbReference type="PROSITE" id="PS00609">
    <property type="entry name" value="GLYCOSYL_HYDROL_F32"/>
    <property type="match status" value="1"/>
</dbReference>
<dbReference type="PROSITE" id="PS50847">
    <property type="entry name" value="GRAM_POS_ANCHORING"/>
    <property type="match status" value="1"/>
</dbReference>
<evidence type="ECO:0000313" key="11">
    <source>
        <dbReference type="EMBL" id="SDL69221.1"/>
    </source>
</evidence>
<evidence type="ECO:0000256" key="5">
    <source>
        <dbReference type="ARBA" id="ARBA00022801"/>
    </source>
</evidence>
<dbReference type="PANTHER" id="PTHR42800">
    <property type="entry name" value="EXOINULINASE INUD (AFU_ORTHOLOGUE AFUA_5G00480)"/>
    <property type="match status" value="1"/>
</dbReference>
<keyword evidence="9" id="KW-1133">Transmembrane helix</keyword>
<dbReference type="PANTHER" id="PTHR42800:SF1">
    <property type="entry name" value="EXOINULINASE INUD (AFU_ORTHOLOGUE AFUA_5G00480)"/>
    <property type="match status" value="1"/>
</dbReference>
<feature type="region of interest" description="Disordered" evidence="8">
    <location>
        <begin position="1211"/>
        <end position="1233"/>
    </location>
</feature>
<feature type="compositionally biased region" description="Polar residues" evidence="8">
    <location>
        <begin position="75"/>
        <end position="133"/>
    </location>
</feature>
<keyword evidence="9" id="KW-0472">Membrane</keyword>
<dbReference type="InterPro" id="IPR023296">
    <property type="entry name" value="Glyco_hydro_beta-prop_sf"/>
</dbReference>
<keyword evidence="2" id="KW-0134">Cell wall</keyword>
<dbReference type="InterPro" id="IPR013320">
    <property type="entry name" value="ConA-like_dom_sf"/>
</dbReference>
<dbReference type="EMBL" id="FNGX01000004">
    <property type="protein sequence ID" value="SDL69221.1"/>
    <property type="molecule type" value="Genomic_DNA"/>
</dbReference>
<feature type="compositionally biased region" description="Basic and acidic residues" evidence="8">
    <location>
        <begin position="137"/>
        <end position="160"/>
    </location>
</feature>
<gene>
    <name evidence="11" type="ORF">SAMN05216400_1352</name>
</gene>
<evidence type="ECO:0000256" key="9">
    <source>
        <dbReference type="SAM" id="Phobius"/>
    </source>
</evidence>
<dbReference type="SMART" id="SM00640">
    <property type="entry name" value="Glyco_32"/>
    <property type="match status" value="1"/>
</dbReference>
<feature type="compositionally biased region" description="Polar residues" evidence="8">
    <location>
        <begin position="52"/>
        <end position="67"/>
    </location>
</feature>
<evidence type="ECO:0000256" key="6">
    <source>
        <dbReference type="ARBA" id="ARBA00023088"/>
    </source>
</evidence>
<dbReference type="GO" id="GO:0005987">
    <property type="term" value="P:sucrose catabolic process"/>
    <property type="evidence" value="ECO:0007669"/>
    <property type="project" value="TreeGrafter"/>
</dbReference>
<keyword evidence="9" id="KW-0812">Transmembrane</keyword>
<keyword evidence="5" id="KW-0378">Hydrolase</keyword>
<sequence length="1309" mass="145493">MKKEQEKKCVNWFMHKRGKQWIYGCGVLVCGMVLGTVATPVMADEAVSSSTEMVSVTNTNSENANTDQKTEVGQEAQQPANQLETPVTENQTPTEQGVVEEQNQSVTEENQVTENQDVTEQNQVTENQEPATETSDDAQKNETSDAEEKVDVTDSLKQKTDQPSVSAAKTKKALSANLTNKKESNYNTNLQGLSYDANVWEVREDGLYSNAVGKGDNFLFSTSTGKNFVFQTDVTFLQNTGAASLVFRSTGDAQNLKGYVVNLDGNSHKARLWRWAEANLINDKEIPATPDNKYFLKVVAADGWISYYINGILVANLSDYTIQRDDLGQTTYIKDGNFGLLNWNGEMIFQNTFYRELTDQELPLLKDVTVTSKNGPVEPKGQFFPEGAVYIQYVSHDASTVDLSFVANNPAAVIKVTDAQGNVYSNPSDIPVSVGANYLTVTSTYTVDGYEVTSTYRINVHRRQSAEVYYNENFRDQYHYSVKDGWANDPNGLVYYNGVYHMFYQFYDDIKWGPMHWAHATSKDLIHWEDQPIAFYPDYNGAMFSGCIVADNNNTSSLFDGNQGGLVALITADGEGQRIKVAYSKDEGKTWQKIDKIAADWSTDPLQNRDFRDPKVFRWEGKWFMVLAGGPLRIYSSDNLLDWSVESTYPDLHTECPDLYPIMAEGNTVKWVLSRGGRYYKVGDLKQVDGHWKFVADADYQESDGIMNFGKDSYAAMTYYVQDFGTKANPTLPQIIELNWMNTWDNYCNLVAERVGQKFNGTFNLNLTLGLVKDGDKYVLTQTPIKAYESLRDVDNKVEYTDVVVGKDNNLFKDFSGDTYEIVAHFNPSNRTTKVGFNLRVGPGEVTKVYYDLETGRIAIDRSQSGIILTELFRNIDSQAVTRNADGSIDLHIFVDRASVEVFTKGDTVAGANQIFTSPQSLGLSVFSEGYESTADIVLYPLKSIWKDKVETTEPQSIVSASAKNVRMNVGDSTVVKAYVSPAVANQDLLWSILNNGNVSAEISGNQVFVKALKKGQVIVRAQSKSNPAVYQDFVLDILEDNFKTNVKDVKVFAGDWHADGESLKVENHGSNDIYMAADKMPYENYQMDLDIKYGRGIVNIFFASGNPDANNAYTIQFGGNNSVRLFRFYGDTIAESPMTAAINDNQFHHVRLVKSANAIQVFVDNQLAMSYTFDQVEDFFNNPYLGLGLWDGELEVQNFFVVDLDAKEPTQSEENGGVSGVVPTDPQTPEETPSEQAVATTTLAAKAPAKSVKVADAKAPVIPKAAVVSESVLPQTGEKDNHLAGLGIVSILAAMGAFFGQFFKKKES</sequence>
<evidence type="ECO:0000256" key="2">
    <source>
        <dbReference type="ARBA" id="ARBA00022512"/>
    </source>
</evidence>
<dbReference type="InterPro" id="IPR018053">
    <property type="entry name" value="Glyco_hydro_32_AS"/>
</dbReference>
<dbReference type="GO" id="GO:0004575">
    <property type="term" value="F:sucrose alpha-glucosidase activity"/>
    <property type="evidence" value="ECO:0007669"/>
    <property type="project" value="TreeGrafter"/>
</dbReference>
<feature type="domain" description="Gram-positive cocci surface proteins LPxTG" evidence="10">
    <location>
        <begin position="1274"/>
        <end position="1309"/>
    </location>
</feature>
<accession>A0A1G9M5K2</accession>